<evidence type="ECO:0000256" key="1">
    <source>
        <dbReference type="SAM" id="Phobius"/>
    </source>
</evidence>
<feature type="transmembrane region" description="Helical" evidence="1">
    <location>
        <begin position="6"/>
        <end position="23"/>
    </location>
</feature>
<reference evidence="2 3" key="1">
    <citation type="submission" date="2017-07" db="EMBL/GenBank/DDBJ databases">
        <title>Fictibacillus sp. nov. GDSW-R2A3 Genome sequencing and assembly.</title>
        <authorList>
            <person name="Mayilraj S."/>
        </authorList>
    </citation>
    <scope>NUCLEOTIDE SEQUENCE [LARGE SCALE GENOMIC DNA]</scope>
    <source>
        <strain evidence="2 3">GDSW-R2A3</strain>
    </source>
</reference>
<feature type="transmembrane region" description="Helical" evidence="1">
    <location>
        <begin position="61"/>
        <end position="87"/>
    </location>
</feature>
<name>A0A235F8V4_9BACL</name>
<protein>
    <submittedName>
        <fullName evidence="2">Uncharacterized protein</fullName>
    </submittedName>
</protein>
<evidence type="ECO:0000313" key="3">
    <source>
        <dbReference type="Proteomes" id="UP000215059"/>
    </source>
</evidence>
<proteinExistence type="predicted"/>
<accession>A0A235F8V4</accession>
<dbReference type="EMBL" id="NOII01000003">
    <property type="protein sequence ID" value="OYD57514.1"/>
    <property type="molecule type" value="Genomic_DNA"/>
</dbReference>
<feature type="transmembrane region" description="Helical" evidence="1">
    <location>
        <begin position="35"/>
        <end position="55"/>
    </location>
</feature>
<sequence length="105" mass="11931">MDIILSILDGLLIFIYLFVIGKIREKNMKHHSVLLKKLVLAVAVFIVSASILLLIPDHSFHLLQAFSMGGVIYSVLLILLTVAVTFLMNKDEEKYDKAVKWLDNF</sequence>
<keyword evidence="3" id="KW-1185">Reference proteome</keyword>
<gene>
    <name evidence="2" type="ORF">CGZ90_12635</name>
</gene>
<evidence type="ECO:0000313" key="2">
    <source>
        <dbReference type="EMBL" id="OYD57514.1"/>
    </source>
</evidence>
<keyword evidence="1" id="KW-1133">Transmembrane helix</keyword>
<dbReference type="AlphaFoldDB" id="A0A235F8V4"/>
<comment type="caution">
    <text evidence="2">The sequence shown here is derived from an EMBL/GenBank/DDBJ whole genome shotgun (WGS) entry which is preliminary data.</text>
</comment>
<keyword evidence="1" id="KW-0812">Transmembrane</keyword>
<organism evidence="2 3">
    <name type="scientific">Fictibacillus aquaticus</name>
    <dbReference type="NCBI Taxonomy" id="2021314"/>
    <lineage>
        <taxon>Bacteria</taxon>
        <taxon>Bacillati</taxon>
        <taxon>Bacillota</taxon>
        <taxon>Bacilli</taxon>
        <taxon>Bacillales</taxon>
        <taxon>Fictibacillaceae</taxon>
        <taxon>Fictibacillus</taxon>
    </lineage>
</organism>
<dbReference type="Proteomes" id="UP000215059">
    <property type="component" value="Unassembled WGS sequence"/>
</dbReference>
<keyword evidence="1" id="KW-0472">Membrane</keyword>